<keyword evidence="4 10" id="KW-0732">Signal</keyword>
<comment type="subcellular location">
    <subcellularLocation>
        <location evidence="1">Endoplasmic reticulum membrane</location>
        <topology evidence="1">Peripheral membrane protein</topology>
        <orientation evidence="1">Lumenal side</orientation>
    </subcellularLocation>
</comment>
<evidence type="ECO:0000256" key="2">
    <source>
        <dbReference type="ARBA" id="ARBA00009918"/>
    </source>
</evidence>
<comment type="caution">
    <text evidence="12">The sequence shown here is derived from an EMBL/GenBank/DDBJ whole genome shotgun (WGS) entry which is preliminary data.</text>
</comment>
<comment type="similarity">
    <text evidence="2">Belongs to the OS-9 family.</text>
</comment>
<dbReference type="GO" id="GO:0005788">
    <property type="term" value="C:endoplasmic reticulum lumen"/>
    <property type="evidence" value="ECO:0007669"/>
    <property type="project" value="TreeGrafter"/>
</dbReference>
<evidence type="ECO:0000259" key="11">
    <source>
        <dbReference type="PROSITE" id="PS51914"/>
    </source>
</evidence>
<organism evidence="12 13">
    <name type="scientific">Mucor saturninus</name>
    <dbReference type="NCBI Taxonomy" id="64648"/>
    <lineage>
        <taxon>Eukaryota</taxon>
        <taxon>Fungi</taxon>
        <taxon>Fungi incertae sedis</taxon>
        <taxon>Mucoromycota</taxon>
        <taxon>Mucoromycotina</taxon>
        <taxon>Mucoromycetes</taxon>
        <taxon>Mucorales</taxon>
        <taxon>Mucorineae</taxon>
        <taxon>Mucoraceae</taxon>
        <taxon>Mucor</taxon>
    </lineage>
</organism>
<dbReference type="SUPFAM" id="SSF50911">
    <property type="entry name" value="Mannose 6-phosphate receptor domain"/>
    <property type="match status" value="1"/>
</dbReference>
<feature type="coiled-coil region" evidence="8">
    <location>
        <begin position="73"/>
        <end position="105"/>
    </location>
</feature>
<protein>
    <recommendedName>
        <fullName evidence="3">Protein OS-9 homolog</fullName>
    </recommendedName>
</protein>
<dbReference type="InterPro" id="IPR044865">
    <property type="entry name" value="MRH_dom"/>
</dbReference>
<accession>A0A8H7QMN9</accession>
<keyword evidence="8" id="KW-0175">Coiled coil</keyword>
<dbReference type="EMBL" id="JAEPRD010000169">
    <property type="protein sequence ID" value="KAG2195479.1"/>
    <property type="molecule type" value="Genomic_DNA"/>
</dbReference>
<evidence type="ECO:0000256" key="5">
    <source>
        <dbReference type="ARBA" id="ARBA00022734"/>
    </source>
</evidence>
<keyword evidence="7" id="KW-1015">Disulfide bond</keyword>
<dbReference type="InterPro" id="IPR012913">
    <property type="entry name" value="OS9-like_dom"/>
</dbReference>
<dbReference type="PANTHER" id="PTHR15414">
    <property type="entry name" value="OS-9-RELATED"/>
    <property type="match status" value="1"/>
</dbReference>
<evidence type="ECO:0000256" key="8">
    <source>
        <dbReference type="SAM" id="Coils"/>
    </source>
</evidence>
<keyword evidence="5" id="KW-0430">Lectin</keyword>
<evidence type="ECO:0000313" key="12">
    <source>
        <dbReference type="EMBL" id="KAG2195479.1"/>
    </source>
</evidence>
<dbReference type="Pfam" id="PF07915">
    <property type="entry name" value="PRKCSH"/>
    <property type="match status" value="1"/>
</dbReference>
<feature type="chain" id="PRO_5034916617" description="Protein OS-9 homolog" evidence="10">
    <location>
        <begin position="22"/>
        <end position="375"/>
    </location>
</feature>
<dbReference type="InterPro" id="IPR045149">
    <property type="entry name" value="OS-9-like"/>
</dbReference>
<dbReference type="GO" id="GO:0030246">
    <property type="term" value="F:carbohydrate binding"/>
    <property type="evidence" value="ECO:0007669"/>
    <property type="project" value="UniProtKB-KW"/>
</dbReference>
<dbReference type="InterPro" id="IPR009011">
    <property type="entry name" value="Man6P_isomerase_rcpt-bd_dom_sf"/>
</dbReference>
<feature type="compositionally biased region" description="Basic and acidic residues" evidence="9">
    <location>
        <begin position="270"/>
        <end position="280"/>
    </location>
</feature>
<sequence>MSIPKFLFLTLLFNLCSCSIALIQQDILAYPRYKVVLTNEKVPESTKNVEVPTSISNTMVMMSSLGQPFSCTIPNVQVERERLEREKEEQAKEETEQDIQATIDRGVALLAPLSKNCIRFFANTHQYWAYEYCHNQYVRQFHVERTHDGKVEKEQETASFYLGIHPGAETKTVMRKVGDKRYLVQEWTNGSNCDLTGEPRQVEVQFHCDKHGQDFVSSFVEVSTCHYQIVVSTPRLCEEMNLSHKHHAESHVIECKPIVPDNLIEQEQTEKEANNAKKEQEEEEEEEAVRDLDILEKMDEKDILLTMISDLTEQINQLKDQMKAKPEVNYYTLTKENAPNQISGKEIQHILKQVKRAESKEQHDNKEAYHQNYHE</sequence>
<dbReference type="PROSITE" id="PS51914">
    <property type="entry name" value="MRH"/>
    <property type="match status" value="1"/>
</dbReference>
<dbReference type="OrthoDB" id="448954at2759"/>
<evidence type="ECO:0000313" key="13">
    <source>
        <dbReference type="Proteomes" id="UP000603453"/>
    </source>
</evidence>
<feature type="domain" description="MRH" evidence="11">
    <location>
        <begin position="115"/>
        <end position="239"/>
    </location>
</feature>
<dbReference type="Gene3D" id="2.70.130.10">
    <property type="entry name" value="Mannose-6-phosphate receptor binding domain"/>
    <property type="match status" value="1"/>
</dbReference>
<keyword evidence="6" id="KW-0256">Endoplasmic reticulum</keyword>
<evidence type="ECO:0000256" key="9">
    <source>
        <dbReference type="SAM" id="MobiDB-lite"/>
    </source>
</evidence>
<dbReference type="PANTHER" id="PTHR15414:SF0">
    <property type="entry name" value="ENDOPLASMIC RETICULUM LECTIN 1"/>
    <property type="match status" value="1"/>
</dbReference>
<feature type="signal peptide" evidence="10">
    <location>
        <begin position="1"/>
        <end position="21"/>
    </location>
</feature>
<feature type="region of interest" description="Disordered" evidence="9">
    <location>
        <begin position="355"/>
        <end position="375"/>
    </location>
</feature>
<name>A0A8H7QMN9_9FUNG</name>
<dbReference type="AlphaFoldDB" id="A0A8H7QMN9"/>
<evidence type="ECO:0000256" key="10">
    <source>
        <dbReference type="SAM" id="SignalP"/>
    </source>
</evidence>
<evidence type="ECO:0000256" key="7">
    <source>
        <dbReference type="ARBA" id="ARBA00023157"/>
    </source>
</evidence>
<feature type="region of interest" description="Disordered" evidence="9">
    <location>
        <begin position="270"/>
        <end position="289"/>
    </location>
</feature>
<dbReference type="GO" id="GO:0030970">
    <property type="term" value="P:retrograde protein transport, ER to cytosol"/>
    <property type="evidence" value="ECO:0007669"/>
    <property type="project" value="TreeGrafter"/>
</dbReference>
<keyword evidence="13" id="KW-1185">Reference proteome</keyword>
<evidence type="ECO:0000256" key="4">
    <source>
        <dbReference type="ARBA" id="ARBA00022729"/>
    </source>
</evidence>
<dbReference type="GO" id="GO:0030968">
    <property type="term" value="P:endoplasmic reticulum unfolded protein response"/>
    <property type="evidence" value="ECO:0007669"/>
    <property type="project" value="InterPro"/>
</dbReference>
<evidence type="ECO:0000256" key="3">
    <source>
        <dbReference type="ARBA" id="ARBA00018727"/>
    </source>
</evidence>
<dbReference type="GO" id="GO:0005789">
    <property type="term" value="C:endoplasmic reticulum membrane"/>
    <property type="evidence" value="ECO:0007669"/>
    <property type="project" value="UniProtKB-SubCell"/>
</dbReference>
<proteinExistence type="inferred from homology"/>
<evidence type="ECO:0000256" key="1">
    <source>
        <dbReference type="ARBA" id="ARBA00004367"/>
    </source>
</evidence>
<gene>
    <name evidence="12" type="ORF">INT47_012023</name>
</gene>
<dbReference type="Proteomes" id="UP000603453">
    <property type="component" value="Unassembled WGS sequence"/>
</dbReference>
<evidence type="ECO:0000256" key="6">
    <source>
        <dbReference type="ARBA" id="ARBA00022824"/>
    </source>
</evidence>
<reference evidence="12" key="1">
    <citation type="submission" date="2020-12" db="EMBL/GenBank/DDBJ databases">
        <title>Metabolic potential, ecology and presence of endohyphal bacteria is reflected in genomic diversity of Mucoromycotina.</title>
        <authorList>
            <person name="Muszewska A."/>
            <person name="Okrasinska A."/>
            <person name="Steczkiewicz K."/>
            <person name="Drgas O."/>
            <person name="Orlowska M."/>
            <person name="Perlinska-Lenart U."/>
            <person name="Aleksandrzak-Piekarczyk T."/>
            <person name="Szatraj K."/>
            <person name="Zielenkiewicz U."/>
            <person name="Pilsyk S."/>
            <person name="Malc E."/>
            <person name="Mieczkowski P."/>
            <person name="Kruszewska J.S."/>
            <person name="Biernat P."/>
            <person name="Pawlowska J."/>
        </authorList>
    </citation>
    <scope>NUCLEOTIDE SEQUENCE</scope>
    <source>
        <strain evidence="12">WA0000017839</strain>
    </source>
</reference>